<name>A0A0A7DMZ9_9CAUD</name>
<dbReference type="GeneID" id="23681249"/>
<protein>
    <submittedName>
        <fullName evidence="1">DNA primase</fullName>
    </submittedName>
</protein>
<dbReference type="Proteomes" id="UP000030928">
    <property type="component" value="Segment"/>
</dbReference>
<evidence type="ECO:0000313" key="2">
    <source>
        <dbReference type="Proteomes" id="UP000030928"/>
    </source>
</evidence>
<dbReference type="OrthoDB" id="15951at10239"/>
<evidence type="ECO:0000313" key="1">
    <source>
        <dbReference type="EMBL" id="AIS73904.1"/>
    </source>
</evidence>
<proteinExistence type="predicted"/>
<keyword evidence="2" id="KW-1185">Reference proteome</keyword>
<dbReference type="SUPFAM" id="SSF56731">
    <property type="entry name" value="DNA primase core"/>
    <property type="match status" value="1"/>
</dbReference>
<accession>A0A0A7DMZ9</accession>
<reference evidence="1 2" key="1">
    <citation type="journal article" date="2014" name="Appl. Environ. Microbiol.">
        <title>Genome and proteome analysis of bacteriophage Ldl1 reveals the existence of a novel phage group infecting Lactobacillus delbrueckii subsp. Lactis.</title>
        <authorList>
            <person name="Casey E."/>
            <person name="Mahony J."/>
            <person name="Neve H."/>
            <person name="Noben J.P."/>
            <person name="Bello F.D."/>
            <person name="van Sinderen D."/>
        </authorList>
    </citation>
    <scope>NUCLEOTIDE SEQUENCE [LARGE SCALE GENOMIC DNA]</scope>
    <source>
        <strain evidence="1">Ldl1</strain>
    </source>
</reference>
<dbReference type="Gene3D" id="3.40.1360.10">
    <property type="match status" value="1"/>
</dbReference>
<dbReference type="KEGG" id="vg:23681249"/>
<gene>
    <name evidence="1" type="ORF">LDL_046</name>
</gene>
<dbReference type="EMBL" id="KM514685">
    <property type="protein sequence ID" value="AIS73904.1"/>
    <property type="molecule type" value="Genomic_DNA"/>
</dbReference>
<sequence length="342" mass="40010">MIYTKEDIDKILSYFGLEYEDVGNAYVMKTVCHNHDGNGSKKLYIYFNEDAVVFHCYTSCGSMSLEKFVERYKHLNYYEAKRLIDEILDRSLNGFDRLYKEDTLENPFIRKEKKTFKINKVVDGSVLNSFYRIPYGGWVKEGISAKTQEKFNIRYDVVHNAVIIPQLNDDGQLVGVRRRALNEFDIERDGKYKPIFANGRWFNSDSSTILYGLFENRENIIKSKKAIVFEAEKSVLQLDTFYNGKAPAVALYGSNISTYQANMLRKLGVEELIVALDKEYQDEHGYKTYLKVLIKKFKNFQPFFTITFVLEDFNSSLLNYKDSPSDHGKETFEKLFRKRKIL</sequence>
<dbReference type="RefSeq" id="YP_009126488.1">
    <property type="nucleotide sequence ID" value="NC_026609.1"/>
</dbReference>
<organism evidence="1 2">
    <name type="scientific">Lactobacillus phage Ldl1</name>
    <dbReference type="NCBI Taxonomy" id="1552735"/>
    <lineage>
        <taxon>Viruses</taxon>
        <taxon>Duplodnaviria</taxon>
        <taxon>Heunggongvirae</taxon>
        <taxon>Uroviricota</taxon>
        <taxon>Caudoviricetes</taxon>
        <taxon>Tybeckvirinae</taxon>
        <taxon>Lidleunavirus</taxon>
        <taxon>Lidleunavirus Ldl1</taxon>
    </lineage>
</organism>